<evidence type="ECO:0000256" key="3">
    <source>
        <dbReference type="ARBA" id="ARBA00022448"/>
    </source>
</evidence>
<dbReference type="GO" id="GO:0005524">
    <property type="term" value="F:ATP binding"/>
    <property type="evidence" value="ECO:0007669"/>
    <property type="project" value="UniProtKB-UniRule"/>
</dbReference>
<reference evidence="9 10" key="1">
    <citation type="journal article" date="2012" name="J. Bacteriol.">
        <title>Draft Genome Sequences of Four Axenic Mycoplasma genitalium Strains Isolated from Denmark, Japan, and Australia.</title>
        <authorList>
            <person name="McGowin C.L."/>
            <person name="Ma L."/>
            <person name="Jensen J.S."/>
            <person name="Mancuso M.M."/>
            <person name="Hamasuna R."/>
            <person name="Adegboye D."/>
            <person name="Martin D.H."/>
        </authorList>
    </citation>
    <scope>NUCLEOTIDE SEQUENCE [LARGE SCALE GENOMIC DNA]</scope>
    <source>
        <strain evidence="9 10">M6320</strain>
    </source>
</reference>
<keyword evidence="3 7" id="KW-0813">Transport</keyword>
<protein>
    <recommendedName>
        <fullName evidence="7">ATP synthase epsilon chain</fullName>
    </recommendedName>
    <alternativeName>
        <fullName evidence="7">ATP synthase F1 sector epsilon subunit</fullName>
    </alternativeName>
    <alternativeName>
        <fullName evidence="7">F-ATPase epsilon subunit</fullName>
    </alternativeName>
</protein>
<dbReference type="GO" id="GO:0045259">
    <property type="term" value="C:proton-transporting ATP synthase complex"/>
    <property type="evidence" value="ECO:0007669"/>
    <property type="project" value="UniProtKB-KW"/>
</dbReference>
<sequence>MIKLNSFMKLLRFLVLSPSGIKLDKTIISAQVKTTEGYIGLNFNRAPLIAAFQSHLCKIIFADQTKREAIIGAGLMLIKKTEAKIFTENFVFADEVDINETLKRKTELERKIHHIKDAKLNVKIEQNLMFELLKLSSKKK</sequence>
<evidence type="ECO:0000256" key="6">
    <source>
        <dbReference type="ARBA" id="ARBA00023196"/>
    </source>
</evidence>
<evidence type="ECO:0000313" key="10">
    <source>
        <dbReference type="Proteomes" id="UP000005254"/>
    </source>
</evidence>
<dbReference type="InterPro" id="IPR036771">
    <property type="entry name" value="ATPsynth_dsu/esu_N"/>
</dbReference>
<evidence type="ECO:0000256" key="7">
    <source>
        <dbReference type="HAMAP-Rule" id="MF_00530"/>
    </source>
</evidence>
<dbReference type="InterPro" id="IPR020546">
    <property type="entry name" value="ATP_synth_F1_dsu/esu_N"/>
</dbReference>
<comment type="function">
    <text evidence="7">Produces ATP from ADP in the presence of a proton gradient across the membrane.</text>
</comment>
<proteinExistence type="inferred from homology"/>
<dbReference type="InterPro" id="IPR001469">
    <property type="entry name" value="ATP_synth_F1_dsu/esu"/>
</dbReference>
<dbReference type="NCBIfam" id="NF001812">
    <property type="entry name" value="PRK00539.1"/>
    <property type="match status" value="1"/>
</dbReference>
<name>A0ABC7ZJC9_MYCGT</name>
<evidence type="ECO:0000256" key="2">
    <source>
        <dbReference type="ARBA" id="ARBA00005712"/>
    </source>
</evidence>
<gene>
    <name evidence="7 9" type="primary">atpC</name>
    <name evidence="9" type="ORF">CM1_02420</name>
</gene>
<keyword evidence="7" id="KW-0066">ATP synthesis</keyword>
<dbReference type="GO" id="GO:0005886">
    <property type="term" value="C:plasma membrane"/>
    <property type="evidence" value="ECO:0007669"/>
    <property type="project" value="UniProtKB-SubCell"/>
</dbReference>
<dbReference type="HAMAP" id="MF_00530">
    <property type="entry name" value="ATP_synth_epsil_bac"/>
    <property type="match status" value="1"/>
</dbReference>
<keyword evidence="9" id="KW-0378">Hydrolase</keyword>
<feature type="domain" description="ATP synthase F1 complex delta/epsilon subunit N-terminal" evidence="8">
    <location>
        <begin position="12"/>
        <end position="89"/>
    </location>
</feature>
<evidence type="ECO:0000259" key="8">
    <source>
        <dbReference type="Pfam" id="PF02823"/>
    </source>
</evidence>
<comment type="similarity">
    <text evidence="2 7">Belongs to the ATPase epsilon chain family.</text>
</comment>
<keyword evidence="7" id="KW-1003">Cell membrane</keyword>
<dbReference type="EMBL" id="CP003772">
    <property type="protein sequence ID" value="AFQ04234.1"/>
    <property type="molecule type" value="Genomic_DNA"/>
</dbReference>
<evidence type="ECO:0000256" key="1">
    <source>
        <dbReference type="ARBA" id="ARBA00004184"/>
    </source>
</evidence>
<dbReference type="Gene3D" id="2.60.15.10">
    <property type="entry name" value="F0F1 ATP synthase delta/epsilon subunit, N-terminal"/>
    <property type="match status" value="1"/>
</dbReference>
<dbReference type="KEGG" id="mgx:CM1_02420"/>
<dbReference type="Pfam" id="PF02823">
    <property type="entry name" value="ATP-synt_DE_N"/>
    <property type="match status" value="1"/>
</dbReference>
<evidence type="ECO:0000313" key="9">
    <source>
        <dbReference type="EMBL" id="AFQ04234.1"/>
    </source>
</evidence>
<dbReference type="AlphaFoldDB" id="A0ABC7ZJC9"/>
<comment type="subunit">
    <text evidence="7">F-type ATPases have 2 components, CF(1) - the catalytic core - and CF(0) - the membrane proton channel. CF(1) has five subunits: alpha(3), beta(3), gamma(1), delta(1), epsilon(1). CF(0) has three main subunits: a, b and c.</text>
</comment>
<dbReference type="Proteomes" id="UP000005254">
    <property type="component" value="Chromosome"/>
</dbReference>
<dbReference type="GO" id="GO:0016787">
    <property type="term" value="F:hydrolase activity"/>
    <property type="evidence" value="ECO:0007669"/>
    <property type="project" value="UniProtKB-KW"/>
</dbReference>
<keyword evidence="6 7" id="KW-0139">CF(1)</keyword>
<dbReference type="GO" id="GO:0012505">
    <property type="term" value="C:endomembrane system"/>
    <property type="evidence" value="ECO:0007669"/>
    <property type="project" value="UniProtKB-SubCell"/>
</dbReference>
<accession>A0ABC7ZJC9</accession>
<keyword evidence="4 7" id="KW-0406">Ion transport</keyword>
<organism evidence="9 10">
    <name type="scientific">Mycoplasmoides genitalium M6320</name>
    <dbReference type="NCBI Taxonomy" id="662945"/>
    <lineage>
        <taxon>Bacteria</taxon>
        <taxon>Bacillati</taxon>
        <taxon>Mycoplasmatota</taxon>
        <taxon>Mycoplasmoidales</taxon>
        <taxon>Mycoplasmoidaceae</taxon>
        <taxon>Mycoplasmoides</taxon>
    </lineage>
</organism>
<dbReference type="GO" id="GO:0046933">
    <property type="term" value="F:proton-transporting ATP synthase activity, rotational mechanism"/>
    <property type="evidence" value="ECO:0007669"/>
    <property type="project" value="UniProtKB-UniRule"/>
</dbReference>
<keyword evidence="7" id="KW-0375">Hydrogen ion transport</keyword>
<keyword evidence="5 7" id="KW-0472">Membrane</keyword>
<dbReference type="SUPFAM" id="SSF51344">
    <property type="entry name" value="Epsilon subunit of F1F0-ATP synthase N-terminal domain"/>
    <property type="match status" value="1"/>
</dbReference>
<evidence type="ECO:0000256" key="5">
    <source>
        <dbReference type="ARBA" id="ARBA00023136"/>
    </source>
</evidence>
<evidence type="ECO:0000256" key="4">
    <source>
        <dbReference type="ARBA" id="ARBA00023065"/>
    </source>
</evidence>
<comment type="subcellular location">
    <subcellularLocation>
        <location evidence="7">Cell membrane</location>
        <topology evidence="7">Peripheral membrane protein</topology>
    </subcellularLocation>
    <subcellularLocation>
        <location evidence="1">Endomembrane system</location>
        <topology evidence="1">Peripheral membrane protein</topology>
    </subcellularLocation>
</comment>